<comment type="caution">
    <text evidence="14">The sequence shown here is derived from an EMBL/GenBank/DDBJ whole genome shotgun (WGS) entry which is preliminary data.</text>
</comment>
<proteinExistence type="inferred from homology"/>
<feature type="compositionally biased region" description="Polar residues" evidence="11">
    <location>
        <begin position="1182"/>
        <end position="1191"/>
    </location>
</feature>
<feature type="region of interest" description="Disordered" evidence="11">
    <location>
        <begin position="1443"/>
        <end position="1542"/>
    </location>
</feature>
<dbReference type="PROSITE" id="PS00028">
    <property type="entry name" value="ZINC_FINGER_C2H2_1"/>
    <property type="match status" value="1"/>
</dbReference>
<feature type="compositionally biased region" description="Polar residues" evidence="11">
    <location>
        <begin position="936"/>
        <end position="952"/>
    </location>
</feature>
<evidence type="ECO:0000313" key="14">
    <source>
        <dbReference type="EMBL" id="KAF7677797.1"/>
    </source>
</evidence>
<gene>
    <name evidence="14" type="ORF">GT037_004656</name>
</gene>
<evidence type="ECO:0000259" key="12">
    <source>
        <dbReference type="PROSITE" id="PS50181"/>
    </source>
</evidence>
<feature type="domain" description="VLRF1" evidence="13">
    <location>
        <begin position="1127"/>
        <end position="1285"/>
    </location>
</feature>
<reference evidence="14" key="2">
    <citation type="submission" date="2020-08" db="EMBL/GenBank/DDBJ databases">
        <title>Draft Genome Sequence of Cumin Blight Pathogen Alternaria burnsii.</title>
        <authorList>
            <person name="Feng Z."/>
        </authorList>
    </citation>
    <scope>NUCLEOTIDE SEQUENCE</scope>
    <source>
        <strain evidence="14">CBS107.38</strain>
    </source>
</reference>
<keyword evidence="9" id="KW-0175">Coiled coil</keyword>
<dbReference type="InterPro" id="IPR001810">
    <property type="entry name" value="F-box_dom"/>
</dbReference>
<keyword evidence="6 10" id="KW-0255">Endonuclease</keyword>
<evidence type="ECO:0000256" key="3">
    <source>
        <dbReference type="ARBA" id="ARBA00022490"/>
    </source>
</evidence>
<evidence type="ECO:0000256" key="11">
    <source>
        <dbReference type="SAM" id="MobiDB-lite"/>
    </source>
</evidence>
<dbReference type="Gene3D" id="3.80.10.10">
    <property type="entry name" value="Ribonuclease Inhibitor"/>
    <property type="match status" value="1"/>
</dbReference>
<evidence type="ECO:0000256" key="10">
    <source>
        <dbReference type="PROSITE-ProRule" id="PRU01389"/>
    </source>
</evidence>
<evidence type="ECO:0000256" key="9">
    <source>
        <dbReference type="ARBA" id="ARBA00023054"/>
    </source>
</evidence>
<evidence type="ECO:0000256" key="4">
    <source>
        <dbReference type="ARBA" id="ARBA00022722"/>
    </source>
</evidence>
<dbReference type="InterPro" id="IPR013087">
    <property type="entry name" value="Znf_C2H2_type"/>
</dbReference>
<feature type="compositionally biased region" description="Basic and acidic residues" evidence="11">
    <location>
        <begin position="1444"/>
        <end position="1486"/>
    </location>
</feature>
<feature type="region of interest" description="Disordered" evidence="11">
    <location>
        <begin position="1003"/>
        <end position="1027"/>
    </location>
</feature>
<keyword evidence="8" id="KW-0040">ANK repeat</keyword>
<dbReference type="PANTHER" id="PTHR16036:SF2">
    <property type="entry name" value="TRNA ENDONUCLEASE ANKZF1"/>
    <property type="match status" value="1"/>
</dbReference>
<keyword evidence="5" id="KW-0677">Repeat</keyword>
<feature type="region of interest" description="Disordered" evidence="11">
    <location>
        <begin position="1045"/>
        <end position="1069"/>
    </location>
</feature>
<feature type="compositionally biased region" description="Basic and acidic residues" evidence="11">
    <location>
        <begin position="1506"/>
        <end position="1542"/>
    </location>
</feature>
<evidence type="ECO:0000259" key="13">
    <source>
        <dbReference type="PROSITE" id="PS52044"/>
    </source>
</evidence>
<reference evidence="14" key="1">
    <citation type="submission" date="2020-01" db="EMBL/GenBank/DDBJ databases">
        <authorList>
            <person name="Feng Z.H.Z."/>
        </authorList>
    </citation>
    <scope>NUCLEOTIDE SEQUENCE</scope>
    <source>
        <strain evidence="14">CBS107.38</strain>
    </source>
</reference>
<dbReference type="GO" id="GO:0016787">
    <property type="term" value="F:hydrolase activity"/>
    <property type="evidence" value="ECO:0007669"/>
    <property type="project" value="UniProtKB-KW"/>
</dbReference>
<dbReference type="GO" id="GO:0005737">
    <property type="term" value="C:cytoplasm"/>
    <property type="evidence" value="ECO:0007669"/>
    <property type="project" value="UniProtKB-SubCell"/>
</dbReference>
<keyword evidence="7 10" id="KW-0378">Hydrolase</keyword>
<dbReference type="InterPro" id="IPR047139">
    <property type="entry name" value="ANKZ1/VMS1"/>
</dbReference>
<evidence type="ECO:0000256" key="1">
    <source>
        <dbReference type="ARBA" id="ARBA00004496"/>
    </source>
</evidence>
<organism evidence="14 15">
    <name type="scientific">Alternaria burnsii</name>
    <dbReference type="NCBI Taxonomy" id="1187904"/>
    <lineage>
        <taxon>Eukaryota</taxon>
        <taxon>Fungi</taxon>
        <taxon>Dikarya</taxon>
        <taxon>Ascomycota</taxon>
        <taxon>Pezizomycotina</taxon>
        <taxon>Dothideomycetes</taxon>
        <taxon>Pleosporomycetidae</taxon>
        <taxon>Pleosporales</taxon>
        <taxon>Pleosporineae</taxon>
        <taxon>Pleosporaceae</taxon>
        <taxon>Alternaria</taxon>
        <taxon>Alternaria sect. Alternaria</taxon>
    </lineage>
</organism>
<dbReference type="PROSITE" id="PS50181">
    <property type="entry name" value="FBOX"/>
    <property type="match status" value="1"/>
</dbReference>
<dbReference type="InterPro" id="IPR032675">
    <property type="entry name" value="LRR_dom_sf"/>
</dbReference>
<comment type="domain">
    <text evidence="10">The VLRF1 domain mediates binding to the 60S ribosomal subunit.</text>
</comment>
<keyword evidence="3 10" id="KW-0963">Cytoplasm</keyword>
<dbReference type="GO" id="GO:0004519">
    <property type="term" value="F:endonuclease activity"/>
    <property type="evidence" value="ECO:0007669"/>
    <property type="project" value="UniProtKB-KW"/>
</dbReference>
<dbReference type="PROSITE" id="PS52044">
    <property type="entry name" value="VLRF1"/>
    <property type="match status" value="1"/>
</dbReference>
<name>A0A8H7EFD9_9PLEO</name>
<dbReference type="InterPro" id="IPR041175">
    <property type="entry name" value="VLRF1/Vms1"/>
</dbReference>
<dbReference type="GO" id="GO:0036503">
    <property type="term" value="P:ERAD pathway"/>
    <property type="evidence" value="ECO:0007669"/>
    <property type="project" value="TreeGrafter"/>
</dbReference>
<evidence type="ECO:0000313" key="15">
    <source>
        <dbReference type="Proteomes" id="UP000596902"/>
    </source>
</evidence>
<dbReference type="Proteomes" id="UP000596902">
    <property type="component" value="Unassembled WGS sequence"/>
</dbReference>
<accession>A0A8H7EFD9</accession>
<dbReference type="PANTHER" id="PTHR16036">
    <property type="entry name" value="ANKYRIN REPEAT AND ZINC FINGER DOMAIN-CONTAINING PROTEIN 1"/>
    <property type="match status" value="1"/>
</dbReference>
<dbReference type="GeneID" id="62202881"/>
<feature type="region of interest" description="Disordered" evidence="11">
    <location>
        <begin position="918"/>
        <end position="952"/>
    </location>
</feature>
<dbReference type="EMBL" id="JAAABM010000005">
    <property type="protein sequence ID" value="KAF7677797.1"/>
    <property type="molecule type" value="Genomic_DNA"/>
</dbReference>
<evidence type="ECO:0000256" key="2">
    <source>
        <dbReference type="ARBA" id="ARBA00009262"/>
    </source>
</evidence>
<comment type="subcellular location">
    <subcellularLocation>
        <location evidence="1">Cytoplasm</location>
    </subcellularLocation>
</comment>
<sequence>MTTGRISVNALDSLPDELILLILDQLDAGDYFTLRDLNATSSRFRRLTIDRLYRRFPGCSPEQFLRTIALSHPDKRHEFMNYVKEVVWYQNYWDRPSRRRCLPLGDRHTVANILRSSGAILDTTDLSTDLPGRFIGFSSEYEVHWWYLEFFLFSTPKVEKITIYDAWQWDDHSYWFKSLAANPIHFESLRSITVFGPLRLRNIVPLLTLPSIHALDLTQVVDMRQEPDREFSWAHDGEYYVDQRLASGSSLEHLVIRESDLHVPSAVGILEKLNKVKSFTYEHVCHELALHPGMQPSIFPWVGNLCWGPDSSLESLHLRIESSVVTHEELTSLCHHVTGPVLARLRTLNIGPCSVSTFKGLDLAQSEDLPTIASRIVAAFPDTLEALQIQWAYERDGECRLKFFVDILRYLAEAITGSNSKLKHVSIVDWPALAGWFPFQDQVISLKRLYERRGLQFDIVYEEIENGEPLAVMEDGEPVRRPWPLLRTLRSSPELANRIRDITWRHNFNDHDDTEENQAVLSSCIKSLESSHQDGLMRDSSGLRCDHEFIEILLMFTPNLRTLAIADRAFWPDGEYWFRRIANNPDRFVHLQTINIHGPLSVEAIAYLFLLPSLRNLIASDLVLPERTDNRRVWDNEIPLRTVLDPGSSQVEKIVLKRSVVEVPTLKYFTEACRDLKSFAYEQDINNDQRGMHSRSLLSKFGELSAAFILNRTTLEHLSIRGDHQMLRQEHVLQVARLASNMSNLRSLDMGLITHDDDPIQCTSDFVAKMVRLLPPTLEEMSFEIDWQEHWGSRGWEGPTEMLRYLATIAFPKLSLKKVAVVDWPPFLGHFPPDFAQLHQCFAEQSIDFVSVPASIEGPDPLQLLDFVEPGYNMAQKSDHLLQRPLYGKILLPPRARMELTSTVFDLPEELLATLTLKDQPEHPIEETPPQIPTTANDSSNTAEEESNSPAKATSCNLCGLSFASLADQRNHVRSDLHGYNLKQKIKGAKPVGEAEFEKLIGDLDESISGSESSESDEDEDADGTKAKESTLSALLKKQAKISDPEFDEFSSRKKQRGPGKPPLMWFTSPSIPDNMSLGVYRAILSNTEQEEESHVLDALRKKQLSPKQPPKIKANEAGVPPPGIDIGPHYFLCMIGGGHFAAMIVALAPKIGKNHTGFDERSATVVAHKTFHRYTTRRKQGGSQSANDNAKGNAHSAGSSIRRYNETALIAEVRELLSSWKNMIDTADLIFVRATGATNRRTLFGPYEGQVLRHNDPRNRGFPFSTRRATQKELMRAFIELTRVKQSAIDEAALAALDSSRKEAAAPTPIPEKPKPKKPTKEEEAATLHTSQIIPMIKRSKVPALLNYLKTNNIPPSFNFLPTNHHTPTPLHLAASLNSAPIVFALLTKAGVDPALMSGEARTPFTLTGDRATRDAFRVARSELGESAWDWEKAGVPTAITKAEADKRDAQEKTEKAAESKAEADRRKAETERVRKESEAEEVRRKQQRLGKGKSLGALPVKTGADLREEEMRGLTPEARARMERERRARAAEERLKRMER</sequence>
<keyword evidence="4 10" id="KW-0540">Nuclease</keyword>
<feature type="region of interest" description="Disordered" evidence="11">
    <location>
        <begin position="1301"/>
        <end position="1327"/>
    </location>
</feature>
<evidence type="ECO:0000256" key="8">
    <source>
        <dbReference type="ARBA" id="ARBA00023043"/>
    </source>
</evidence>
<evidence type="ECO:0000256" key="6">
    <source>
        <dbReference type="ARBA" id="ARBA00022759"/>
    </source>
</evidence>
<feature type="active site" evidence="10">
    <location>
        <position position="1185"/>
    </location>
</feature>
<evidence type="ECO:0000256" key="5">
    <source>
        <dbReference type="ARBA" id="ARBA00022737"/>
    </source>
</evidence>
<dbReference type="Pfam" id="PF12937">
    <property type="entry name" value="F-box-like"/>
    <property type="match status" value="1"/>
</dbReference>
<comment type="similarity">
    <text evidence="2 10">Belongs to the ANKZF1/VMS1 family.</text>
</comment>
<feature type="region of interest" description="Disordered" evidence="11">
    <location>
        <begin position="1175"/>
        <end position="1200"/>
    </location>
</feature>
<evidence type="ECO:0000256" key="7">
    <source>
        <dbReference type="ARBA" id="ARBA00022801"/>
    </source>
</evidence>
<dbReference type="SUPFAM" id="SSF52047">
    <property type="entry name" value="RNI-like"/>
    <property type="match status" value="1"/>
</dbReference>
<protein>
    <submittedName>
        <fullName evidence="14">Ankyrin repeat and zinc finger domain-containing protein 1</fullName>
    </submittedName>
</protein>
<keyword evidence="15" id="KW-1185">Reference proteome</keyword>
<feature type="domain" description="F-box" evidence="12">
    <location>
        <begin position="8"/>
        <end position="56"/>
    </location>
</feature>
<dbReference type="Pfam" id="PF18826">
    <property type="entry name" value="bVLRF1"/>
    <property type="match status" value="1"/>
</dbReference>
<dbReference type="RefSeq" id="XP_038787975.1">
    <property type="nucleotide sequence ID" value="XM_038929703.1"/>
</dbReference>